<proteinExistence type="predicted"/>
<dbReference type="Proteomes" id="UP001302494">
    <property type="component" value="Chromosome"/>
</dbReference>
<evidence type="ECO:0000313" key="2">
    <source>
        <dbReference type="Proteomes" id="UP001302494"/>
    </source>
</evidence>
<organism evidence="1 2">
    <name type="scientific">Candidatus Nitrospira neomarina</name>
    <dbReference type="NCBI Taxonomy" id="3020899"/>
    <lineage>
        <taxon>Bacteria</taxon>
        <taxon>Pseudomonadati</taxon>
        <taxon>Nitrospirota</taxon>
        <taxon>Nitrospiria</taxon>
        <taxon>Nitrospirales</taxon>
        <taxon>Nitrospiraceae</taxon>
        <taxon>Nitrospira</taxon>
    </lineage>
</organism>
<gene>
    <name evidence="1" type="ORF">PQG83_12345</name>
</gene>
<reference evidence="1 2" key="1">
    <citation type="submission" date="2023-01" db="EMBL/GenBank/DDBJ databases">
        <title>Cultivation and genomic characterization of new, ubiquitous marine nitrite-oxidizing bacteria from the Nitrospirales.</title>
        <authorList>
            <person name="Mueller A.J."/>
            <person name="Daebeler A."/>
            <person name="Herbold C.W."/>
            <person name="Kirkegaard R.H."/>
            <person name="Daims H."/>
        </authorList>
    </citation>
    <scope>NUCLEOTIDE SEQUENCE [LARGE SCALE GENOMIC DNA]</scope>
    <source>
        <strain evidence="1 2">DK</strain>
    </source>
</reference>
<protein>
    <submittedName>
        <fullName evidence="1">Uncharacterized protein</fullName>
    </submittedName>
</protein>
<dbReference type="KEGG" id="nneo:PQG83_12345"/>
<dbReference type="EMBL" id="CP116968">
    <property type="protein sequence ID" value="WNM60550.1"/>
    <property type="molecule type" value="Genomic_DNA"/>
</dbReference>
<evidence type="ECO:0000313" key="1">
    <source>
        <dbReference type="EMBL" id="WNM60550.1"/>
    </source>
</evidence>
<dbReference type="AlphaFoldDB" id="A0AA96GHU2"/>
<name>A0AA96GHU2_9BACT</name>
<dbReference type="RefSeq" id="WP_312741445.1">
    <property type="nucleotide sequence ID" value="NZ_CP116968.1"/>
</dbReference>
<sequence length="115" mass="13017">MSLSELFKIASTLDSYKEYGSDEINALSEAATNIGKAWSGSWFGYHSRVYYQNFEVPLPGAVFSQEWGLMDSLSRSRGAWQEYRFDDVVTLIYGNASNPSIDKELELANKPQKVF</sequence>
<keyword evidence="2" id="KW-1185">Reference proteome</keyword>
<accession>A0AA96GHU2</accession>